<dbReference type="RefSeq" id="WP_246172127.1">
    <property type="nucleotide sequence ID" value="NZ_VITN01000005.1"/>
</dbReference>
<gene>
    <name evidence="2" type="ORF">FBZ89_105146</name>
</gene>
<reference evidence="2 3" key="1">
    <citation type="submission" date="2019-06" db="EMBL/GenBank/DDBJ databases">
        <title>Genomic Encyclopedia of Type Strains, Phase IV (KMG-V): Genome sequencing to study the core and pangenomes of soil and plant-associated prokaryotes.</title>
        <authorList>
            <person name="Whitman W."/>
        </authorList>
    </citation>
    <scope>NUCLEOTIDE SEQUENCE [LARGE SCALE GENOMIC DNA]</scope>
    <source>
        <strain evidence="2 3">BR 11880</strain>
    </source>
</reference>
<comment type="caution">
    <text evidence="2">The sequence shown here is derived from an EMBL/GenBank/DDBJ whole genome shotgun (WGS) entry which is preliminary data.</text>
</comment>
<protein>
    <submittedName>
        <fullName evidence="2">Flp pilus assembly protein TadD</fullName>
    </submittedName>
</protein>
<name>A0A560FI49_9PROT</name>
<proteinExistence type="predicted"/>
<dbReference type="PANTHER" id="PTHR12558:SF13">
    <property type="entry name" value="CELL DIVISION CYCLE PROTEIN 27 HOMOLOG"/>
    <property type="match status" value="1"/>
</dbReference>
<dbReference type="SMART" id="SM00028">
    <property type="entry name" value="TPR"/>
    <property type="match status" value="5"/>
</dbReference>
<evidence type="ECO:0000313" key="2">
    <source>
        <dbReference type="EMBL" id="TWB21275.1"/>
    </source>
</evidence>
<dbReference type="EMBL" id="VITN01000005">
    <property type="protein sequence ID" value="TWB21275.1"/>
    <property type="molecule type" value="Genomic_DNA"/>
</dbReference>
<dbReference type="Gene3D" id="1.25.40.10">
    <property type="entry name" value="Tetratricopeptide repeat domain"/>
    <property type="match status" value="2"/>
</dbReference>
<feature type="region of interest" description="Disordered" evidence="1">
    <location>
        <begin position="542"/>
        <end position="565"/>
    </location>
</feature>
<accession>A0A560FI49</accession>
<dbReference type="Proteomes" id="UP000319859">
    <property type="component" value="Unassembled WGS sequence"/>
</dbReference>
<dbReference type="InterPro" id="IPR019734">
    <property type="entry name" value="TPR_rpt"/>
</dbReference>
<evidence type="ECO:0000256" key="1">
    <source>
        <dbReference type="SAM" id="MobiDB-lite"/>
    </source>
</evidence>
<dbReference type="InterPro" id="IPR011990">
    <property type="entry name" value="TPR-like_helical_dom_sf"/>
</dbReference>
<dbReference type="AlphaFoldDB" id="A0A560FI49"/>
<dbReference type="SUPFAM" id="SSF48452">
    <property type="entry name" value="TPR-like"/>
    <property type="match status" value="3"/>
</dbReference>
<dbReference type="PANTHER" id="PTHR12558">
    <property type="entry name" value="CELL DIVISION CYCLE 16,23,27"/>
    <property type="match status" value="1"/>
</dbReference>
<organism evidence="2 3">
    <name type="scientific">Nitrospirillum amazonense</name>
    <dbReference type="NCBI Taxonomy" id="28077"/>
    <lineage>
        <taxon>Bacteria</taxon>
        <taxon>Pseudomonadati</taxon>
        <taxon>Pseudomonadota</taxon>
        <taxon>Alphaproteobacteria</taxon>
        <taxon>Rhodospirillales</taxon>
        <taxon>Azospirillaceae</taxon>
        <taxon>Nitrospirillum</taxon>
    </lineage>
</organism>
<sequence>MAGLLTAGLTGAWGHSAWAAKAPEQAGGPDPLAAFVAGKVAQGAGDWAAAADFLALSLKSDPDDLTLLRRAVLINVGLGRTKVALPLAKRLVTAKDGNPVALTLLAADAVAAGDEPGALRAIDALPQDGLGTFMRPLVTAWVKARKGDWAAAKAALEPLEAQQSFRAMAALHAALIEDLAGHEDAARSWYAQASDGGQVLRVAMLRANFEMRMGHADLAQAAVAAILQADPRGPMGDAARALLSRPHPGRMVANATEGLAEALFDVAAAINQEKVAEVALLYTRLALHLDPSLAPARMLAGETLTEMDRDQEAAAEYAAVVADLGMKTGEKADVGLLWAARLRQADALARLNKTQEAAGILRAMASERPDRSDALVRLGDLLRADHKLPEALTAYNQAIERLGGRPNGGDWFLYYARATVQDQMGHWPEAESDLLRALQLQPNQPGVLNYLGYAWSEKGVKLDQARQLLEQAVKLRPNDGAIIDSLGWAKYRAGDIPGAVDLLERAAELKSRDPAINDHLGDAYWATGRRLEAHYQWQRAARENPDDSLKAALDEKLKRDPAAPR</sequence>
<evidence type="ECO:0000313" key="3">
    <source>
        <dbReference type="Proteomes" id="UP000319859"/>
    </source>
</evidence>
<dbReference type="Pfam" id="PF13432">
    <property type="entry name" value="TPR_16"/>
    <property type="match status" value="3"/>
</dbReference>